<dbReference type="EMBL" id="BKCJ011230392">
    <property type="protein sequence ID" value="GFD07267.1"/>
    <property type="molecule type" value="Genomic_DNA"/>
</dbReference>
<reference evidence="2" key="1">
    <citation type="journal article" date="2019" name="Sci. Rep.">
        <title>Draft genome of Tanacetum cinerariifolium, the natural source of mosquito coil.</title>
        <authorList>
            <person name="Yamashiro T."/>
            <person name="Shiraishi A."/>
            <person name="Satake H."/>
            <person name="Nakayama K."/>
        </authorList>
    </citation>
    <scope>NUCLEOTIDE SEQUENCE</scope>
</reference>
<name>A0A699TAS2_TANCI</name>
<feature type="non-terminal residue" evidence="2">
    <location>
        <position position="1"/>
    </location>
</feature>
<gene>
    <name evidence="2" type="ORF">Tci_879236</name>
</gene>
<proteinExistence type="predicted"/>
<accession>A0A699TAS2</accession>
<organism evidence="2">
    <name type="scientific">Tanacetum cinerariifolium</name>
    <name type="common">Dalmatian daisy</name>
    <name type="synonym">Chrysanthemum cinerariifolium</name>
    <dbReference type="NCBI Taxonomy" id="118510"/>
    <lineage>
        <taxon>Eukaryota</taxon>
        <taxon>Viridiplantae</taxon>
        <taxon>Streptophyta</taxon>
        <taxon>Embryophyta</taxon>
        <taxon>Tracheophyta</taxon>
        <taxon>Spermatophyta</taxon>
        <taxon>Magnoliopsida</taxon>
        <taxon>eudicotyledons</taxon>
        <taxon>Gunneridae</taxon>
        <taxon>Pentapetalae</taxon>
        <taxon>asterids</taxon>
        <taxon>campanulids</taxon>
        <taxon>Asterales</taxon>
        <taxon>Asteraceae</taxon>
        <taxon>Asteroideae</taxon>
        <taxon>Anthemideae</taxon>
        <taxon>Anthemidinae</taxon>
        <taxon>Tanacetum</taxon>
    </lineage>
</organism>
<evidence type="ECO:0000256" key="1">
    <source>
        <dbReference type="SAM" id="MobiDB-lite"/>
    </source>
</evidence>
<feature type="compositionally biased region" description="Basic and acidic residues" evidence="1">
    <location>
        <begin position="1"/>
        <end position="12"/>
    </location>
</feature>
<comment type="caution">
    <text evidence="2">The sequence shown here is derived from an EMBL/GenBank/DDBJ whole genome shotgun (WGS) entry which is preliminary data.</text>
</comment>
<protein>
    <submittedName>
        <fullName evidence="2">Dil domain-containing protein</fullName>
    </submittedName>
</protein>
<dbReference type="AlphaFoldDB" id="A0A699TAS2"/>
<sequence length="67" mass="7377">ERKDGAPSKEFDSNLTQSTLGRERELVDTLMKAATEDLGFSQGKPRSLSPSPPKPQQPTSIFGRMTQ</sequence>
<feature type="non-terminal residue" evidence="2">
    <location>
        <position position="67"/>
    </location>
</feature>
<feature type="region of interest" description="Disordered" evidence="1">
    <location>
        <begin position="1"/>
        <end position="67"/>
    </location>
</feature>
<evidence type="ECO:0000313" key="2">
    <source>
        <dbReference type="EMBL" id="GFD07267.1"/>
    </source>
</evidence>